<dbReference type="Gene3D" id="3.40.630.30">
    <property type="match status" value="1"/>
</dbReference>
<dbReference type="EMBL" id="MU151082">
    <property type="protein sequence ID" value="KAF9451651.1"/>
    <property type="molecule type" value="Genomic_DNA"/>
</dbReference>
<keyword evidence="3" id="KW-1185">Reference proteome</keyword>
<dbReference type="CDD" id="cd04301">
    <property type="entry name" value="NAT_SF"/>
    <property type="match status" value="1"/>
</dbReference>
<dbReference type="AlphaFoldDB" id="A0A9P5XM47"/>
<dbReference type="Pfam" id="PF00583">
    <property type="entry name" value="Acetyltransf_1"/>
    <property type="match status" value="1"/>
</dbReference>
<dbReference type="GO" id="GO:0016747">
    <property type="term" value="F:acyltransferase activity, transferring groups other than amino-acyl groups"/>
    <property type="evidence" value="ECO:0007669"/>
    <property type="project" value="InterPro"/>
</dbReference>
<gene>
    <name evidence="2" type="ORF">P691DRAFT_786597</name>
</gene>
<proteinExistence type="predicted"/>
<evidence type="ECO:0000313" key="3">
    <source>
        <dbReference type="Proteomes" id="UP000807342"/>
    </source>
</evidence>
<dbReference type="InterPro" id="IPR016181">
    <property type="entry name" value="Acyl_CoA_acyltransferase"/>
</dbReference>
<sequence length="263" mass="30112">MSLAIRRATEADTDALFRVCLLTADAGKSAAALHDFPELPGLTYVVPYLTRKETWAFVLEEVDTKEVVGYVVGTYDTRAYEEDVIRNWFPVHAIRYLYNSPYDRPDIKPGDKWYLGRYRDPTVYRSFDANVEFSPAHLHINILEKHQGKGWGRRLIEKAVETVKDRGLDGLWVGIDPRNDDARKFYKRIGFKEIEGAPDVNQLGLNTLVNACTTPELQSENRMLWCGYQPPHISRLGPVTTIRDRSVMSPDDRVIWGPEARVL</sequence>
<organism evidence="2 3">
    <name type="scientific">Macrolepiota fuliginosa MF-IS2</name>
    <dbReference type="NCBI Taxonomy" id="1400762"/>
    <lineage>
        <taxon>Eukaryota</taxon>
        <taxon>Fungi</taxon>
        <taxon>Dikarya</taxon>
        <taxon>Basidiomycota</taxon>
        <taxon>Agaricomycotina</taxon>
        <taxon>Agaricomycetes</taxon>
        <taxon>Agaricomycetidae</taxon>
        <taxon>Agaricales</taxon>
        <taxon>Agaricineae</taxon>
        <taxon>Agaricaceae</taxon>
        <taxon>Macrolepiota</taxon>
    </lineage>
</organism>
<feature type="domain" description="N-acetyltransferase" evidence="1">
    <location>
        <begin position="75"/>
        <end position="215"/>
    </location>
</feature>
<protein>
    <submittedName>
        <fullName evidence="2">Acyl-CoA N-acyltransferase</fullName>
    </submittedName>
</protein>
<dbReference type="PROSITE" id="PS51186">
    <property type="entry name" value="GNAT"/>
    <property type="match status" value="1"/>
</dbReference>
<name>A0A9P5XM47_9AGAR</name>
<evidence type="ECO:0000259" key="1">
    <source>
        <dbReference type="PROSITE" id="PS51186"/>
    </source>
</evidence>
<accession>A0A9P5XM47</accession>
<reference evidence="2" key="1">
    <citation type="submission" date="2020-11" db="EMBL/GenBank/DDBJ databases">
        <authorList>
            <consortium name="DOE Joint Genome Institute"/>
            <person name="Ahrendt S."/>
            <person name="Riley R."/>
            <person name="Andreopoulos W."/>
            <person name="Labutti K."/>
            <person name="Pangilinan J."/>
            <person name="Ruiz-Duenas F.J."/>
            <person name="Barrasa J.M."/>
            <person name="Sanchez-Garcia M."/>
            <person name="Camarero S."/>
            <person name="Miyauchi S."/>
            <person name="Serrano A."/>
            <person name="Linde D."/>
            <person name="Babiker R."/>
            <person name="Drula E."/>
            <person name="Ayuso-Fernandez I."/>
            <person name="Pacheco R."/>
            <person name="Padilla G."/>
            <person name="Ferreira P."/>
            <person name="Barriuso J."/>
            <person name="Kellner H."/>
            <person name="Castanera R."/>
            <person name="Alfaro M."/>
            <person name="Ramirez L."/>
            <person name="Pisabarro A.G."/>
            <person name="Kuo A."/>
            <person name="Tritt A."/>
            <person name="Lipzen A."/>
            <person name="He G."/>
            <person name="Yan M."/>
            <person name="Ng V."/>
            <person name="Cullen D."/>
            <person name="Martin F."/>
            <person name="Rosso M.-N."/>
            <person name="Henrissat B."/>
            <person name="Hibbett D."/>
            <person name="Martinez A.T."/>
            <person name="Grigoriev I.V."/>
        </authorList>
    </citation>
    <scope>NUCLEOTIDE SEQUENCE</scope>
    <source>
        <strain evidence="2">MF-IS2</strain>
    </source>
</reference>
<dbReference type="InterPro" id="IPR000182">
    <property type="entry name" value="GNAT_dom"/>
</dbReference>
<dbReference type="InterPro" id="IPR050276">
    <property type="entry name" value="MshD_Acetyltransferase"/>
</dbReference>
<dbReference type="Proteomes" id="UP000807342">
    <property type="component" value="Unassembled WGS sequence"/>
</dbReference>
<dbReference type="PANTHER" id="PTHR43617">
    <property type="entry name" value="L-AMINO ACID N-ACETYLTRANSFERASE"/>
    <property type="match status" value="1"/>
</dbReference>
<evidence type="ECO:0000313" key="2">
    <source>
        <dbReference type="EMBL" id="KAF9451651.1"/>
    </source>
</evidence>
<comment type="caution">
    <text evidence="2">The sequence shown here is derived from an EMBL/GenBank/DDBJ whole genome shotgun (WGS) entry which is preliminary data.</text>
</comment>
<dbReference type="OrthoDB" id="9975416at2759"/>
<dbReference type="SUPFAM" id="SSF55729">
    <property type="entry name" value="Acyl-CoA N-acyltransferases (Nat)"/>
    <property type="match status" value="1"/>
</dbReference>